<dbReference type="NCBIfam" id="NF038133">
    <property type="entry name" value="choice_anch_L"/>
    <property type="match status" value="1"/>
</dbReference>
<protein>
    <submittedName>
        <fullName evidence="3">Choice-of-anchor L domain-containing protein</fullName>
    </submittedName>
</protein>
<dbReference type="SUPFAM" id="SSF49299">
    <property type="entry name" value="PKD domain"/>
    <property type="match status" value="1"/>
</dbReference>
<feature type="chain" id="PRO_5046202770" evidence="1">
    <location>
        <begin position="19"/>
        <end position="577"/>
    </location>
</feature>
<evidence type="ECO:0000256" key="1">
    <source>
        <dbReference type="SAM" id="SignalP"/>
    </source>
</evidence>
<organism evidence="3 4">
    <name type="scientific">Flavobacterium ponti</name>
    <dbReference type="NCBI Taxonomy" id="665133"/>
    <lineage>
        <taxon>Bacteria</taxon>
        <taxon>Pseudomonadati</taxon>
        <taxon>Bacteroidota</taxon>
        <taxon>Flavobacteriia</taxon>
        <taxon>Flavobacteriales</taxon>
        <taxon>Flavobacteriaceae</taxon>
        <taxon>Flavobacterium</taxon>
    </lineage>
</organism>
<gene>
    <name evidence="3" type="ORF">ACFO3U_04575</name>
</gene>
<feature type="domain" description="PKD" evidence="2">
    <location>
        <begin position="307"/>
        <end position="353"/>
    </location>
</feature>
<keyword evidence="1" id="KW-0732">Signal</keyword>
<name>A0ABV9P4D8_9FLAO</name>
<dbReference type="Proteomes" id="UP001595885">
    <property type="component" value="Unassembled WGS sequence"/>
</dbReference>
<dbReference type="EMBL" id="JBHSGW010000003">
    <property type="protein sequence ID" value="MFC4739260.1"/>
    <property type="molecule type" value="Genomic_DNA"/>
</dbReference>
<dbReference type="RefSeq" id="WP_379738558.1">
    <property type="nucleotide sequence ID" value="NZ_JBHSGW010000003.1"/>
</dbReference>
<dbReference type="InterPro" id="IPR035986">
    <property type="entry name" value="PKD_dom_sf"/>
</dbReference>
<proteinExistence type="predicted"/>
<dbReference type="InterPro" id="IPR000601">
    <property type="entry name" value="PKD_dom"/>
</dbReference>
<feature type="non-terminal residue" evidence="3">
    <location>
        <position position="577"/>
    </location>
</feature>
<accession>A0ABV9P4D8</accession>
<evidence type="ECO:0000259" key="2">
    <source>
        <dbReference type="PROSITE" id="PS50093"/>
    </source>
</evidence>
<keyword evidence="4" id="KW-1185">Reference proteome</keyword>
<feature type="signal peptide" evidence="1">
    <location>
        <begin position="1"/>
        <end position="18"/>
    </location>
</feature>
<evidence type="ECO:0000313" key="3">
    <source>
        <dbReference type="EMBL" id="MFC4739260.1"/>
    </source>
</evidence>
<dbReference type="PROSITE" id="PS50093">
    <property type="entry name" value="PKD"/>
    <property type="match status" value="1"/>
</dbReference>
<comment type="caution">
    <text evidence="3">The sequence shown here is derived from an EMBL/GenBank/DDBJ whole genome shotgun (WGS) entry which is preliminary data.</text>
</comment>
<reference evidence="4" key="1">
    <citation type="journal article" date="2019" name="Int. J. Syst. Evol. Microbiol.">
        <title>The Global Catalogue of Microorganisms (GCM) 10K type strain sequencing project: providing services to taxonomists for standard genome sequencing and annotation.</title>
        <authorList>
            <consortium name="The Broad Institute Genomics Platform"/>
            <consortium name="The Broad Institute Genome Sequencing Center for Infectious Disease"/>
            <person name="Wu L."/>
            <person name="Ma J."/>
        </authorList>
    </citation>
    <scope>NUCLEOTIDE SEQUENCE [LARGE SCALE GENOMIC DNA]</scope>
    <source>
        <strain evidence="4">CCUG 50349</strain>
    </source>
</reference>
<evidence type="ECO:0000313" key="4">
    <source>
        <dbReference type="Proteomes" id="UP001595885"/>
    </source>
</evidence>
<sequence length="577" mass="61072">MKKITILLLLFSAYLGFSQGITVNPANTSTNSVQHIVEDILINSSCAQVSNFQTQGLCGVGSFGYTGSNFDFAGGMILRCGQVTNSAGQFTDSNISSICSSNSDAELLAISQANGNPGTINDVTFVKFNFTPLTDNFSFNFIFASNEYGTFQCGFSDVFAFILTDLTTGVSTNLAVIPGTTTPVSVTNIRDTAYNATCPSVNPTFFDTFNPSIPVASTVMNMRGYTVQMTAMANVIPNNPYSIKLAIGDYQDTAYDSAVFIEAGSFNVGTANLTYPVGVGIEDSDMTIANGLAPCPDEIRVLDTGLNPANYSFEWTFNDGSGPVILTSETGPTLAVSAPGTYCVRANNPGGAGCQQEDCIVVEYQPDFIINDSPNDLISCDNNFDLSENTSTILNGLDPFQYDLVFFDSLAEALDPDGIPISSSVTTTAPVTTFFVAVKDLFTNCVKITQFDAVVVPCQATMPPDLIVCDDASNDGVETFDLTIQDASVLGGLSSTDFTITYHLDQAGADAGNNFATPVTAYVGGPNQVIYVRMESNANPAQYSTTTFNLIVNLLPTATISANTTCEGLTGEVTITG</sequence>
<dbReference type="InterPro" id="IPR049804">
    <property type="entry name" value="Choice_anch_L"/>
</dbReference>